<dbReference type="PROSITE" id="PS00134">
    <property type="entry name" value="TRYPSIN_HIS"/>
    <property type="match status" value="1"/>
</dbReference>
<dbReference type="EC" id="3.4.21.84" evidence="12"/>
<dbReference type="InterPro" id="IPR018114">
    <property type="entry name" value="TRYPSIN_HIS"/>
</dbReference>
<feature type="signal peptide" evidence="13">
    <location>
        <begin position="1"/>
        <end position="18"/>
    </location>
</feature>
<evidence type="ECO:0000256" key="12">
    <source>
        <dbReference type="ARBA" id="ARBA00066707"/>
    </source>
</evidence>
<dbReference type="SMART" id="SM00020">
    <property type="entry name" value="Tryp_SPc"/>
    <property type="match status" value="1"/>
</dbReference>
<dbReference type="CDD" id="cd00190">
    <property type="entry name" value="Tryp_SPc"/>
    <property type="match status" value="1"/>
</dbReference>
<evidence type="ECO:0000256" key="13">
    <source>
        <dbReference type="SAM" id="SignalP"/>
    </source>
</evidence>
<keyword evidence="1" id="KW-0245">EGF-like domain</keyword>
<accession>A0A2I5YNS1</accession>
<dbReference type="PRINTS" id="PR00722">
    <property type="entry name" value="CHYMOTRYPSIN"/>
</dbReference>
<dbReference type="Pfam" id="PF00089">
    <property type="entry name" value="Trypsin"/>
    <property type="match status" value="1"/>
</dbReference>
<sequence>MELLIVTSLLLLSGYSSGQLNTLKDCGKTFTPEARIVNGTVSEAGKYPWMVSIHEKRAGKMQHACGGAILNENWIVTAAHCFDEPVNLKDYEVYVGLYSILKRDAPTVQKLMVSKFIPHDMYSKKGFKNDIALIKTATPIDIKGSKGYVNGICLPSSATNPSGEATVIGWGKIKSEGTMSAELREVTLPIVPWLECKAIYGSKASEFEFLQVVPTMLCAGGNGKDTCQYDSGGPLFQYDKDGVATLIGTVANGGDCGYEHYPGMYMKVSAYKNWMNNAVNKTNQN</sequence>
<evidence type="ECO:0000256" key="3">
    <source>
        <dbReference type="ARBA" id="ARBA00022670"/>
    </source>
</evidence>
<dbReference type="Gene3D" id="2.40.10.10">
    <property type="entry name" value="Trypsin-like serine proteases"/>
    <property type="match status" value="1"/>
</dbReference>
<evidence type="ECO:0000256" key="8">
    <source>
        <dbReference type="ARBA" id="ARBA00022825"/>
    </source>
</evidence>
<keyword evidence="7" id="KW-0353">Hemolymph clotting</keyword>
<evidence type="ECO:0000256" key="1">
    <source>
        <dbReference type="ARBA" id="ARBA00022536"/>
    </source>
</evidence>
<protein>
    <recommendedName>
        <fullName evidence="12">limulus clotting factor C</fullName>
        <ecNumber evidence="12">3.4.21.84</ecNumber>
    </recommendedName>
</protein>
<evidence type="ECO:0000256" key="11">
    <source>
        <dbReference type="ARBA" id="ARBA00052079"/>
    </source>
</evidence>
<dbReference type="EMBL" id="MF537421">
    <property type="protein sequence ID" value="AUI10832.1"/>
    <property type="molecule type" value="mRNA"/>
</dbReference>
<evidence type="ECO:0000256" key="7">
    <source>
        <dbReference type="ARBA" id="ARBA00022820"/>
    </source>
</evidence>
<dbReference type="GO" id="GO:0004252">
    <property type="term" value="F:serine-type endopeptidase activity"/>
    <property type="evidence" value="ECO:0007669"/>
    <property type="project" value="InterPro"/>
</dbReference>
<reference evidence="15" key="1">
    <citation type="journal article" date="2017" name="J. Biol. Chem.">
        <title>Identification of a precursor processing protease from the spider Cupiennius salei essential for venom neurotoxin maturation.</title>
        <authorList>
            <person name="Langenegger N."/>
            <person name="Koua D."/>
            <person name="Schurch S."/>
            <person name="Heller M."/>
            <person name="Nentwig W."/>
            <person name="Kuhn-Nentwig L."/>
        </authorList>
    </citation>
    <scope>NUCLEOTIDE SEQUENCE</scope>
    <source>
        <strain evidence="15">VSP1_PISMI</strain>
        <tissue evidence="15">Venom gland</tissue>
    </source>
</reference>
<keyword evidence="4 13" id="KW-0732">Signal</keyword>
<dbReference type="GO" id="GO:0030246">
    <property type="term" value="F:carbohydrate binding"/>
    <property type="evidence" value="ECO:0007669"/>
    <property type="project" value="UniProtKB-KW"/>
</dbReference>
<dbReference type="GO" id="GO:0006508">
    <property type="term" value="P:proteolysis"/>
    <property type="evidence" value="ECO:0007669"/>
    <property type="project" value="UniProtKB-KW"/>
</dbReference>
<evidence type="ECO:0000313" key="15">
    <source>
        <dbReference type="EMBL" id="AUI10832.1"/>
    </source>
</evidence>
<keyword evidence="5" id="KW-0430">Lectin</keyword>
<keyword evidence="6" id="KW-0378">Hydrolase</keyword>
<dbReference type="PANTHER" id="PTHR24252:SF7">
    <property type="entry name" value="HYALIN"/>
    <property type="match status" value="1"/>
</dbReference>
<name>A0A2I5YNS1_9ARAC</name>
<dbReference type="InterPro" id="IPR043504">
    <property type="entry name" value="Peptidase_S1_PA_chymotrypsin"/>
</dbReference>
<dbReference type="PROSITE" id="PS50240">
    <property type="entry name" value="TRYPSIN_DOM"/>
    <property type="match status" value="1"/>
</dbReference>
<dbReference type="GO" id="GO:0042381">
    <property type="term" value="P:hemolymph coagulation"/>
    <property type="evidence" value="ECO:0007669"/>
    <property type="project" value="UniProtKB-KW"/>
</dbReference>
<proteinExistence type="evidence at transcript level"/>
<evidence type="ECO:0000256" key="6">
    <source>
        <dbReference type="ARBA" id="ARBA00022801"/>
    </source>
</evidence>
<dbReference type="InterPro" id="IPR001254">
    <property type="entry name" value="Trypsin_dom"/>
</dbReference>
<keyword evidence="9" id="KW-0130">Cell adhesion</keyword>
<dbReference type="PANTHER" id="PTHR24252">
    <property type="entry name" value="ACROSIN-RELATED"/>
    <property type="match status" value="1"/>
</dbReference>
<dbReference type="InterPro" id="IPR001314">
    <property type="entry name" value="Peptidase_S1A"/>
</dbReference>
<dbReference type="FunFam" id="2.40.10.10:FF:000120">
    <property type="entry name" value="Putative serine protease"/>
    <property type="match status" value="1"/>
</dbReference>
<dbReference type="InterPro" id="IPR009003">
    <property type="entry name" value="Peptidase_S1_PA"/>
</dbReference>
<dbReference type="AlphaFoldDB" id="A0A2I5YNS1"/>
<feature type="domain" description="Peptidase S1" evidence="14">
    <location>
        <begin position="36"/>
        <end position="280"/>
    </location>
</feature>
<evidence type="ECO:0000256" key="2">
    <source>
        <dbReference type="ARBA" id="ARBA00022659"/>
    </source>
</evidence>
<evidence type="ECO:0000256" key="9">
    <source>
        <dbReference type="ARBA" id="ARBA00022889"/>
    </source>
</evidence>
<keyword evidence="3 15" id="KW-0645">Protease</keyword>
<dbReference type="GO" id="GO:0007155">
    <property type="term" value="P:cell adhesion"/>
    <property type="evidence" value="ECO:0007669"/>
    <property type="project" value="UniProtKB-KW"/>
</dbReference>
<keyword evidence="2" id="KW-0768">Sushi</keyword>
<evidence type="ECO:0000256" key="4">
    <source>
        <dbReference type="ARBA" id="ARBA00022729"/>
    </source>
</evidence>
<comment type="catalytic activity">
    <reaction evidence="11">
        <text>Selective cleavage of 103-Arg-|-Ser-104 and 124-Ile-|-Ile-125 bonds in Limulus clotting factor B to form activated factor B. Cleavage of -Pro-Arg-|-Xaa- bonds in synthetic substrates.</text>
        <dbReference type="EC" id="3.4.21.84"/>
    </reaction>
</comment>
<evidence type="ECO:0000256" key="5">
    <source>
        <dbReference type="ARBA" id="ARBA00022734"/>
    </source>
</evidence>
<evidence type="ECO:0000256" key="10">
    <source>
        <dbReference type="ARBA" id="ARBA00023157"/>
    </source>
</evidence>
<keyword evidence="10" id="KW-1015">Disulfide bond</keyword>
<evidence type="ECO:0000259" key="14">
    <source>
        <dbReference type="PROSITE" id="PS50240"/>
    </source>
</evidence>
<organism evidence="15">
    <name type="scientific">Pisaura mirabilis</name>
    <dbReference type="NCBI Taxonomy" id="1155755"/>
    <lineage>
        <taxon>Eukaryota</taxon>
        <taxon>Metazoa</taxon>
        <taxon>Ecdysozoa</taxon>
        <taxon>Arthropoda</taxon>
        <taxon>Chelicerata</taxon>
        <taxon>Arachnida</taxon>
        <taxon>Araneae</taxon>
        <taxon>Araneomorphae</taxon>
        <taxon>Entelegynae</taxon>
        <taxon>Lycosoidea</taxon>
        <taxon>Pisauridae</taxon>
        <taxon>Pisaura</taxon>
    </lineage>
</organism>
<feature type="chain" id="PRO_5014402258" description="limulus clotting factor C" evidence="13">
    <location>
        <begin position="19"/>
        <end position="285"/>
    </location>
</feature>
<keyword evidence="8" id="KW-0720">Serine protease</keyword>
<dbReference type="SUPFAM" id="SSF50494">
    <property type="entry name" value="Trypsin-like serine proteases"/>
    <property type="match status" value="1"/>
</dbReference>